<proteinExistence type="predicted"/>
<name>A0A0A9C1M1_ARUDO</name>
<reference evidence="1" key="1">
    <citation type="submission" date="2014-09" db="EMBL/GenBank/DDBJ databases">
        <authorList>
            <person name="Magalhaes I.L.F."/>
            <person name="Oliveira U."/>
            <person name="Santos F.R."/>
            <person name="Vidigal T.H.D.A."/>
            <person name="Brescovit A.D."/>
            <person name="Santos A.J."/>
        </authorList>
    </citation>
    <scope>NUCLEOTIDE SEQUENCE</scope>
    <source>
        <tissue evidence="1">Shoot tissue taken approximately 20 cm above the soil surface</tissue>
    </source>
</reference>
<accession>A0A0A9C1M1</accession>
<protein>
    <submittedName>
        <fullName evidence="1">Uncharacterized protein</fullName>
    </submittedName>
</protein>
<organism evidence="1">
    <name type="scientific">Arundo donax</name>
    <name type="common">Giant reed</name>
    <name type="synonym">Donax arundinaceus</name>
    <dbReference type="NCBI Taxonomy" id="35708"/>
    <lineage>
        <taxon>Eukaryota</taxon>
        <taxon>Viridiplantae</taxon>
        <taxon>Streptophyta</taxon>
        <taxon>Embryophyta</taxon>
        <taxon>Tracheophyta</taxon>
        <taxon>Spermatophyta</taxon>
        <taxon>Magnoliopsida</taxon>
        <taxon>Liliopsida</taxon>
        <taxon>Poales</taxon>
        <taxon>Poaceae</taxon>
        <taxon>PACMAD clade</taxon>
        <taxon>Arundinoideae</taxon>
        <taxon>Arundineae</taxon>
        <taxon>Arundo</taxon>
    </lineage>
</organism>
<evidence type="ECO:0000313" key="1">
    <source>
        <dbReference type="EMBL" id="JAD68363.1"/>
    </source>
</evidence>
<reference evidence="1" key="2">
    <citation type="journal article" date="2015" name="Data Brief">
        <title>Shoot transcriptome of the giant reed, Arundo donax.</title>
        <authorList>
            <person name="Barrero R.A."/>
            <person name="Guerrero F.D."/>
            <person name="Moolhuijzen P."/>
            <person name="Goolsby J.A."/>
            <person name="Tidwell J."/>
            <person name="Bellgard S.E."/>
            <person name="Bellgard M.I."/>
        </authorList>
    </citation>
    <scope>NUCLEOTIDE SEQUENCE</scope>
    <source>
        <tissue evidence="1">Shoot tissue taken approximately 20 cm above the soil surface</tissue>
    </source>
</reference>
<dbReference type="EMBL" id="GBRH01229532">
    <property type="protein sequence ID" value="JAD68363.1"/>
    <property type="molecule type" value="Transcribed_RNA"/>
</dbReference>
<sequence length="39" mass="4387">MTQKKVQPASLNPLFANTTTNAVMIIIIHENTNEDLVYL</sequence>
<dbReference type="AlphaFoldDB" id="A0A0A9C1M1"/>